<gene>
    <name evidence="2" type="ORF">GPUH_LOCUS14861</name>
</gene>
<accession>A0A183E1M0</accession>
<reference evidence="2 3" key="2">
    <citation type="submission" date="2018-11" db="EMBL/GenBank/DDBJ databases">
        <authorList>
            <consortium name="Pathogen Informatics"/>
        </authorList>
    </citation>
    <scope>NUCLEOTIDE SEQUENCE [LARGE SCALE GENOMIC DNA]</scope>
</reference>
<feature type="region of interest" description="Disordered" evidence="1">
    <location>
        <begin position="1"/>
        <end position="54"/>
    </location>
</feature>
<sequence>MDDSSRTEHSSGDTSGGQQEETEVDTESGQCKTPESPMVRPETPKTPQMSTRDRVSRLRQQYGVIVWLCSLAVAE</sequence>
<evidence type="ECO:0000256" key="1">
    <source>
        <dbReference type="SAM" id="MobiDB-lite"/>
    </source>
</evidence>
<proteinExistence type="predicted"/>
<protein>
    <submittedName>
        <fullName evidence="4">RNF111_N domain-containing protein</fullName>
    </submittedName>
</protein>
<dbReference type="Proteomes" id="UP000271098">
    <property type="component" value="Unassembled WGS sequence"/>
</dbReference>
<keyword evidence="3" id="KW-1185">Reference proteome</keyword>
<evidence type="ECO:0000313" key="2">
    <source>
        <dbReference type="EMBL" id="VDN24904.1"/>
    </source>
</evidence>
<evidence type="ECO:0000313" key="4">
    <source>
        <dbReference type="WBParaSite" id="GPUH_0001488001-mRNA-1"/>
    </source>
</evidence>
<organism evidence="4">
    <name type="scientific">Gongylonema pulchrum</name>
    <dbReference type="NCBI Taxonomy" id="637853"/>
    <lineage>
        <taxon>Eukaryota</taxon>
        <taxon>Metazoa</taxon>
        <taxon>Ecdysozoa</taxon>
        <taxon>Nematoda</taxon>
        <taxon>Chromadorea</taxon>
        <taxon>Rhabditida</taxon>
        <taxon>Spirurina</taxon>
        <taxon>Spiruromorpha</taxon>
        <taxon>Spiruroidea</taxon>
        <taxon>Gongylonematidae</taxon>
        <taxon>Gongylonema</taxon>
    </lineage>
</organism>
<feature type="compositionally biased region" description="Basic and acidic residues" evidence="1">
    <location>
        <begin position="1"/>
        <end position="11"/>
    </location>
</feature>
<dbReference type="AlphaFoldDB" id="A0A183E1M0"/>
<evidence type="ECO:0000313" key="3">
    <source>
        <dbReference type="Proteomes" id="UP000271098"/>
    </source>
</evidence>
<dbReference type="WBParaSite" id="GPUH_0001488001-mRNA-1">
    <property type="protein sequence ID" value="GPUH_0001488001-mRNA-1"/>
    <property type="gene ID" value="GPUH_0001488001"/>
</dbReference>
<reference evidence="4" key="1">
    <citation type="submission" date="2016-06" db="UniProtKB">
        <authorList>
            <consortium name="WormBaseParasite"/>
        </authorList>
    </citation>
    <scope>IDENTIFICATION</scope>
</reference>
<name>A0A183E1M0_9BILA</name>
<dbReference type="EMBL" id="UYRT01081732">
    <property type="protein sequence ID" value="VDN24904.1"/>
    <property type="molecule type" value="Genomic_DNA"/>
</dbReference>